<dbReference type="AlphaFoldDB" id="W3VWU7"/>
<feature type="region of interest" description="Disordered" evidence="1">
    <location>
        <begin position="107"/>
        <end position="138"/>
    </location>
</feature>
<dbReference type="OrthoDB" id="10500364at2759"/>
<evidence type="ECO:0000256" key="1">
    <source>
        <dbReference type="SAM" id="MobiDB-lite"/>
    </source>
</evidence>
<dbReference type="EMBL" id="AWNI01000001">
    <property type="protein sequence ID" value="ETS65287.1"/>
    <property type="molecule type" value="Genomic_DNA"/>
</dbReference>
<gene>
    <name evidence="2" type="ORF">PaG_00010</name>
</gene>
<accession>W3VWU7</accession>
<evidence type="ECO:0000313" key="3">
    <source>
        <dbReference type="Proteomes" id="UP000019462"/>
    </source>
</evidence>
<organism evidence="2 3">
    <name type="scientific">Moesziomyces aphidis</name>
    <name type="common">Pseudozyma aphidis</name>
    <dbReference type="NCBI Taxonomy" id="84754"/>
    <lineage>
        <taxon>Eukaryota</taxon>
        <taxon>Fungi</taxon>
        <taxon>Dikarya</taxon>
        <taxon>Basidiomycota</taxon>
        <taxon>Ustilaginomycotina</taxon>
        <taxon>Ustilaginomycetes</taxon>
        <taxon>Ustilaginales</taxon>
        <taxon>Ustilaginaceae</taxon>
        <taxon>Moesziomyces</taxon>
    </lineage>
</organism>
<proteinExistence type="predicted"/>
<sequence length="138" mass="14478">MDREPSSMMPPGLPGSTALSHQRPEEEARLGMSITLDAMSRASFGDMRYTGDGPAAGLAAGEIAETSLEARVRPRQARIAGVGVYEPIEPERAKLAALLHCEADEVEGVTPGDGMAGTSQDQPATRTAPRTGEQMPCA</sequence>
<feature type="compositionally biased region" description="Low complexity" evidence="1">
    <location>
        <begin position="1"/>
        <end position="16"/>
    </location>
</feature>
<dbReference type="HOGENOM" id="CLU_1856137_0_0_1"/>
<reference evidence="2 3" key="1">
    <citation type="journal article" date="2014" name="Genome Announc.">
        <title>Genome sequence of the basidiomycetous fungus Pseudozyma aphidis DSM70725, an efficient producer of biosurfactant mannosylerythritol lipids.</title>
        <authorList>
            <person name="Lorenz S."/>
            <person name="Guenther M."/>
            <person name="Grumaz C."/>
            <person name="Rupp S."/>
            <person name="Zibek S."/>
            <person name="Sohn K."/>
        </authorList>
    </citation>
    <scope>NUCLEOTIDE SEQUENCE [LARGE SCALE GENOMIC DNA]</scope>
    <source>
        <strain evidence="3">ATCC 32657 / CBS 517.83 / DSM 70725 / JCM 10318 / NBRC 10182 / NRRL Y-7954 / St-0401</strain>
    </source>
</reference>
<protein>
    <submittedName>
        <fullName evidence="2">Uncharacterized protein</fullName>
    </submittedName>
</protein>
<evidence type="ECO:0000313" key="2">
    <source>
        <dbReference type="EMBL" id="ETS65287.1"/>
    </source>
</evidence>
<name>W3VWU7_MOEAP</name>
<feature type="region of interest" description="Disordered" evidence="1">
    <location>
        <begin position="1"/>
        <end position="26"/>
    </location>
</feature>
<dbReference type="Proteomes" id="UP000019462">
    <property type="component" value="Unassembled WGS sequence"/>
</dbReference>
<keyword evidence="3" id="KW-1185">Reference proteome</keyword>
<comment type="caution">
    <text evidence="2">The sequence shown here is derived from an EMBL/GenBank/DDBJ whole genome shotgun (WGS) entry which is preliminary data.</text>
</comment>